<evidence type="ECO:0000256" key="1">
    <source>
        <dbReference type="ARBA" id="ARBA00009995"/>
    </source>
</evidence>
<evidence type="ECO:0000256" key="4">
    <source>
        <dbReference type="SAM" id="Coils"/>
    </source>
</evidence>
<evidence type="ECO:0000313" key="5">
    <source>
        <dbReference type="EMBL" id="KAK0605123.1"/>
    </source>
</evidence>
<dbReference type="GO" id="GO:0080043">
    <property type="term" value="F:quercetin 3-O-glucosyltransferase activity"/>
    <property type="evidence" value="ECO:0007669"/>
    <property type="project" value="TreeGrafter"/>
</dbReference>
<dbReference type="PANTHER" id="PTHR11926">
    <property type="entry name" value="GLUCOSYL/GLUCURONOSYL TRANSFERASES"/>
    <property type="match status" value="1"/>
</dbReference>
<sequence length="482" mass="54813">MNPVTSETTTVRHVVAMPYPGLSHINSMMNLCRLLISKTDDKLILITFVVTEEWLLLMRSEPKPDNIYFASIPNVIPSEVGRAADINGFFEAVMTKMEAPFEQLLDRIKPRVTLIMCDSLLFWAVGVGNRRHIPVASFWPMSATMFSIFQHWDLLVQNKHYPVDLSGEDMLCSTWFSPNIMGNEHVDYIPGVSPTRLMDFPLLINGSDPHILRRFCDIVSWVSKAQYLLISSIYELERRTIDALRAKFCFPIYTIGPAIPCFKLEDNSCLSPEKINEPNYMHWLNCQPNRSVIYISFGSFHSVSGAQMDEIAGGLKNSGVRFLWVARGETSSSSSKLEEACGNNNMWGMLVPWCDQLRVLSHPSVGGFLTHCGWNSVIEGLFAGVPSLTFPLGMDQMTNSKMIEEDWKIGWRVRKLAEVENLVSRDAIREHVVKFMDLESNEGKQMRRRVKEVQEKCEDAIAKDGSSEINIKSFIRYISQYS</sequence>
<dbReference type="AlphaFoldDB" id="A0AA39TCA8"/>
<dbReference type="GO" id="GO:0080044">
    <property type="term" value="F:quercetin 7-O-glucosyltransferase activity"/>
    <property type="evidence" value="ECO:0007669"/>
    <property type="project" value="TreeGrafter"/>
</dbReference>
<evidence type="ECO:0008006" key="7">
    <source>
        <dbReference type="Google" id="ProtNLM"/>
    </source>
</evidence>
<comment type="similarity">
    <text evidence="1">Belongs to the UDP-glycosyltransferase family.</text>
</comment>
<name>A0AA39TCA8_ACESA</name>
<organism evidence="5 6">
    <name type="scientific">Acer saccharum</name>
    <name type="common">Sugar maple</name>
    <dbReference type="NCBI Taxonomy" id="4024"/>
    <lineage>
        <taxon>Eukaryota</taxon>
        <taxon>Viridiplantae</taxon>
        <taxon>Streptophyta</taxon>
        <taxon>Embryophyta</taxon>
        <taxon>Tracheophyta</taxon>
        <taxon>Spermatophyta</taxon>
        <taxon>Magnoliopsida</taxon>
        <taxon>eudicotyledons</taxon>
        <taxon>Gunneridae</taxon>
        <taxon>Pentapetalae</taxon>
        <taxon>rosids</taxon>
        <taxon>malvids</taxon>
        <taxon>Sapindales</taxon>
        <taxon>Sapindaceae</taxon>
        <taxon>Hippocastanoideae</taxon>
        <taxon>Acereae</taxon>
        <taxon>Acer</taxon>
    </lineage>
</organism>
<dbReference type="CDD" id="cd03784">
    <property type="entry name" value="GT1_Gtf-like"/>
    <property type="match status" value="1"/>
</dbReference>
<keyword evidence="3" id="KW-0808">Transferase</keyword>
<dbReference type="Proteomes" id="UP001168877">
    <property type="component" value="Unassembled WGS sequence"/>
</dbReference>
<dbReference type="FunFam" id="3.40.50.2000:FF:000138">
    <property type="entry name" value="Glycosyltransferase"/>
    <property type="match status" value="1"/>
</dbReference>
<reference evidence="5" key="2">
    <citation type="submission" date="2023-06" db="EMBL/GenBank/DDBJ databases">
        <authorList>
            <person name="Swenson N.G."/>
            <person name="Wegrzyn J.L."/>
            <person name="Mcevoy S.L."/>
        </authorList>
    </citation>
    <scope>NUCLEOTIDE SEQUENCE</scope>
    <source>
        <strain evidence="5">NS2018</strain>
        <tissue evidence="5">Leaf</tissue>
    </source>
</reference>
<evidence type="ECO:0000256" key="3">
    <source>
        <dbReference type="ARBA" id="ARBA00022679"/>
    </source>
</evidence>
<comment type="caution">
    <text evidence="5">The sequence shown here is derived from an EMBL/GenBank/DDBJ whole genome shotgun (WGS) entry which is preliminary data.</text>
</comment>
<accession>A0AA39TCA8</accession>
<evidence type="ECO:0000256" key="2">
    <source>
        <dbReference type="ARBA" id="ARBA00022676"/>
    </source>
</evidence>
<gene>
    <name evidence="5" type="ORF">LWI29_022973</name>
</gene>
<keyword evidence="6" id="KW-1185">Reference proteome</keyword>
<dbReference type="InterPro" id="IPR002213">
    <property type="entry name" value="UDP_glucos_trans"/>
</dbReference>
<dbReference type="SUPFAM" id="SSF53756">
    <property type="entry name" value="UDP-Glycosyltransferase/glycogen phosphorylase"/>
    <property type="match status" value="1"/>
</dbReference>
<dbReference type="PANTHER" id="PTHR11926:SF774">
    <property type="entry name" value="UDP-GLYCOSYLTRANSFERASE 85A1-RELATED"/>
    <property type="match status" value="1"/>
</dbReference>
<proteinExistence type="inferred from homology"/>
<evidence type="ECO:0000313" key="6">
    <source>
        <dbReference type="Proteomes" id="UP001168877"/>
    </source>
</evidence>
<keyword evidence="4" id="KW-0175">Coiled coil</keyword>
<dbReference type="EMBL" id="JAUESC010000002">
    <property type="protein sequence ID" value="KAK0605123.1"/>
    <property type="molecule type" value="Genomic_DNA"/>
</dbReference>
<protein>
    <recommendedName>
        <fullName evidence="7">Glycosyltransferase</fullName>
    </recommendedName>
</protein>
<keyword evidence="2" id="KW-0328">Glycosyltransferase</keyword>
<dbReference type="Gene3D" id="3.40.50.2000">
    <property type="entry name" value="Glycogen Phosphorylase B"/>
    <property type="match status" value="2"/>
</dbReference>
<reference evidence="5" key="1">
    <citation type="journal article" date="2022" name="Plant J.">
        <title>Strategies of tolerance reflected in two North American maple genomes.</title>
        <authorList>
            <person name="McEvoy S.L."/>
            <person name="Sezen U.U."/>
            <person name="Trouern-Trend A."/>
            <person name="McMahon S.M."/>
            <person name="Schaberg P.G."/>
            <person name="Yang J."/>
            <person name="Wegrzyn J.L."/>
            <person name="Swenson N.G."/>
        </authorList>
    </citation>
    <scope>NUCLEOTIDE SEQUENCE</scope>
    <source>
        <strain evidence="5">NS2018</strain>
    </source>
</reference>
<dbReference type="Pfam" id="PF00201">
    <property type="entry name" value="UDPGT"/>
    <property type="match status" value="1"/>
</dbReference>
<feature type="coiled-coil region" evidence="4">
    <location>
        <begin position="436"/>
        <end position="463"/>
    </location>
</feature>